<dbReference type="CDD" id="cd06577">
    <property type="entry name" value="PASTA_pknB"/>
    <property type="match status" value="2"/>
</dbReference>
<feature type="domain" description="PASTA" evidence="9">
    <location>
        <begin position="710"/>
        <end position="775"/>
    </location>
</feature>
<evidence type="ECO:0000256" key="6">
    <source>
        <dbReference type="ARBA" id="ARBA00023268"/>
    </source>
</evidence>
<keyword evidence="2" id="KW-0645">Protease</keyword>
<dbReference type="GO" id="GO:0008658">
    <property type="term" value="F:penicillin binding"/>
    <property type="evidence" value="ECO:0007669"/>
    <property type="project" value="InterPro"/>
</dbReference>
<evidence type="ECO:0000256" key="1">
    <source>
        <dbReference type="ARBA" id="ARBA00022645"/>
    </source>
</evidence>
<reference evidence="10" key="1">
    <citation type="submission" date="2021-05" db="EMBL/GenBank/DDBJ databases">
        <title>Whole genome sequence of Curtobacterium flaccumfaciens pv. flaccumfaciens strain CFBP 3417.</title>
        <authorList>
            <person name="Osdaghi E."/>
            <person name="Taghouti G."/>
            <person name="Portier P."/>
            <person name="Fazliarab A."/>
            <person name="Taghavi S.M."/>
            <person name="Briand M."/>
            <person name="Le-Saux M."/>
            <person name="Jacques M.-A."/>
        </authorList>
    </citation>
    <scope>NUCLEOTIDE SEQUENCE</scope>
    <source>
        <strain evidence="10">CFBP 3417</strain>
    </source>
</reference>
<comment type="caution">
    <text evidence="10">The sequence shown here is derived from an EMBL/GenBank/DDBJ whole genome shotgun (WGS) entry which is preliminary data.</text>
</comment>
<dbReference type="Proteomes" id="UP000709437">
    <property type="component" value="Unassembled WGS sequence"/>
</dbReference>
<dbReference type="SUPFAM" id="SSF53955">
    <property type="entry name" value="Lysozyme-like"/>
    <property type="match status" value="1"/>
</dbReference>
<keyword evidence="3" id="KW-0328">Glycosyltransferase</keyword>
<organism evidence="10 11">
    <name type="scientific">Curtobacterium flaccumfaciens pv. flaccumfaciens</name>
    <dbReference type="NCBI Taxonomy" id="138532"/>
    <lineage>
        <taxon>Bacteria</taxon>
        <taxon>Bacillati</taxon>
        <taxon>Actinomycetota</taxon>
        <taxon>Actinomycetes</taxon>
        <taxon>Micrococcales</taxon>
        <taxon>Microbacteriaceae</taxon>
        <taxon>Curtobacterium</taxon>
    </lineage>
</organism>
<evidence type="ECO:0000256" key="2">
    <source>
        <dbReference type="ARBA" id="ARBA00022670"/>
    </source>
</evidence>
<dbReference type="InterPro" id="IPR001460">
    <property type="entry name" value="PCN-bd_Tpept"/>
</dbReference>
<dbReference type="GO" id="GO:0030288">
    <property type="term" value="C:outer membrane-bounded periplasmic space"/>
    <property type="evidence" value="ECO:0007669"/>
    <property type="project" value="TreeGrafter"/>
</dbReference>
<evidence type="ECO:0000256" key="4">
    <source>
        <dbReference type="ARBA" id="ARBA00022679"/>
    </source>
</evidence>
<dbReference type="Pfam" id="PF03793">
    <property type="entry name" value="PASTA"/>
    <property type="match status" value="2"/>
</dbReference>
<dbReference type="InterPro" id="IPR012338">
    <property type="entry name" value="Beta-lactam/transpept-like"/>
</dbReference>
<dbReference type="RefSeq" id="WP_214532461.1">
    <property type="nucleotide sequence ID" value="NZ_JAHEWX010000001.1"/>
</dbReference>
<dbReference type="EMBL" id="JAHEWX010000001">
    <property type="protein sequence ID" value="MBT1540291.1"/>
    <property type="molecule type" value="Genomic_DNA"/>
</dbReference>
<evidence type="ECO:0000256" key="3">
    <source>
        <dbReference type="ARBA" id="ARBA00022676"/>
    </source>
</evidence>
<evidence type="ECO:0000313" key="10">
    <source>
        <dbReference type="EMBL" id="MBT1540291.1"/>
    </source>
</evidence>
<dbReference type="Gene3D" id="3.30.10.20">
    <property type="match status" value="2"/>
</dbReference>
<keyword evidence="1" id="KW-0121">Carboxypeptidase</keyword>
<evidence type="ECO:0000256" key="5">
    <source>
        <dbReference type="ARBA" id="ARBA00022801"/>
    </source>
</evidence>
<proteinExistence type="predicted"/>
<dbReference type="GO" id="GO:0009002">
    <property type="term" value="F:serine-type D-Ala-D-Ala carboxypeptidase activity"/>
    <property type="evidence" value="ECO:0007669"/>
    <property type="project" value="UniProtKB-EC"/>
</dbReference>
<dbReference type="PROSITE" id="PS51178">
    <property type="entry name" value="PASTA"/>
    <property type="match status" value="2"/>
</dbReference>
<evidence type="ECO:0000259" key="9">
    <source>
        <dbReference type="PROSITE" id="PS51178"/>
    </source>
</evidence>
<dbReference type="Gene3D" id="3.40.710.10">
    <property type="entry name" value="DD-peptidase/beta-lactamase superfamily"/>
    <property type="match status" value="1"/>
</dbReference>
<dbReference type="SUPFAM" id="SSF56601">
    <property type="entry name" value="beta-lactamase/transpeptidase-like"/>
    <property type="match status" value="1"/>
</dbReference>
<accession>A0A9Q2ZJ76</accession>
<evidence type="ECO:0000256" key="7">
    <source>
        <dbReference type="ARBA" id="ARBA00034000"/>
    </source>
</evidence>
<keyword evidence="6" id="KW-0511">Multifunctional enzyme</keyword>
<protein>
    <submittedName>
        <fullName evidence="10">Transglycosylase domain-containing protein</fullName>
    </submittedName>
</protein>
<dbReference type="Pfam" id="PF00905">
    <property type="entry name" value="Transpeptidase"/>
    <property type="match status" value="1"/>
</dbReference>
<dbReference type="PANTHER" id="PTHR32282:SF33">
    <property type="entry name" value="PEPTIDOGLYCAN GLYCOSYLTRANSFERASE"/>
    <property type="match status" value="1"/>
</dbReference>
<evidence type="ECO:0000256" key="8">
    <source>
        <dbReference type="ARBA" id="ARBA00049902"/>
    </source>
</evidence>
<keyword evidence="4" id="KW-0808">Transferase</keyword>
<dbReference type="InterPro" id="IPR001264">
    <property type="entry name" value="Glyco_trans_51"/>
</dbReference>
<evidence type="ECO:0000313" key="11">
    <source>
        <dbReference type="Proteomes" id="UP000709437"/>
    </source>
</evidence>
<dbReference type="GO" id="GO:0006508">
    <property type="term" value="P:proteolysis"/>
    <property type="evidence" value="ECO:0007669"/>
    <property type="project" value="UniProtKB-KW"/>
</dbReference>
<dbReference type="InterPro" id="IPR005543">
    <property type="entry name" value="PASTA_dom"/>
</dbReference>
<dbReference type="GO" id="GO:0009252">
    <property type="term" value="P:peptidoglycan biosynthetic process"/>
    <property type="evidence" value="ECO:0007669"/>
    <property type="project" value="TreeGrafter"/>
</dbReference>
<dbReference type="AlphaFoldDB" id="A0A9Q2ZJ76"/>
<dbReference type="Gene3D" id="1.10.3810.10">
    <property type="entry name" value="Biosynthetic peptidoglycan transglycosylase-like"/>
    <property type="match status" value="1"/>
</dbReference>
<feature type="domain" description="PASTA" evidence="9">
    <location>
        <begin position="776"/>
        <end position="844"/>
    </location>
</feature>
<sequence>MSAQKTSASRTKPVSAVGAFIGFVGFSALAGLLVTIGVTPAIAVAGVTTTSTIGVFESLPEYIEIGDLPQRNELYAYSGGKSVHFATLYDQNRQELKFDQISDQLKNAAIDGEDKRFYDHGGVDMTSLIRAGVGSIAGGLGDSGGGSTLTMQLVRNIKMNEALNLPTKKEQEKAYNEAVEQTIPRKLEEMKLAIGLAKKYSKKEILTAYLNIAYFGDQTYGVQAAAQHYYNKSATDLTPAEAASLIAIVQYPEARNLSNPKKYDANVARRNVVLRSMYAQKNLTEAEYRKARLSKPADYVHLTQPSQGCRASVGDGSQFFCDYAKKVVLEMSQLGSSQKARDTAWRNGGYKIQTTLNIDLNAEQKRLVNTYDNKAETNLALGATLNSIEAGSGRIVTMAQNKDFDESLKSAPTSTSLNYSVDEKYGSAKGFQTGSTYKLFTLLAWLQAGHGLNEVVSGAPRDMSTGWTQCGQPYYVGGGYRPKNDSPGESGNYTVAAATAQSINLAFLNMAQKLDLCDIKKVAESLGVHRADGGELLSNPSSVLGINEIAPMTMAAAYAAVANNGIYCKPIAIDQITSPSGKKLGGQTKDCKQAIDPEVAHAAVYAMKGTIANGTARGAQTPDGMQLFGKTGTTDDGNQIWLVGSSSRVATAYWQGNTDGKLTNLRNFSNGVSGTYAASRADVWRQAQTPVNAIYPAGPFTNPNTSALRGNAKALPNLQGKTADEARAAISGAGFTYVDGGARPGPGNPGSVTSTSPAAGALLSSGSSVTVYTSDGTQATVPEIGGNSLGDARSALNDAGFTNVSITDDYAKGGGGKTCKVAAVDPAISSTANKDDQVRIKLYGDKDGKAPKDCK</sequence>
<comment type="catalytic activity">
    <reaction evidence="7">
        <text>Preferential cleavage: (Ac)2-L-Lys-D-Ala-|-D-Ala. Also transpeptidation of peptidyl-alanyl moieties that are N-acyl substituents of D-alanine.</text>
        <dbReference type="EC" id="3.4.16.4"/>
    </reaction>
</comment>
<dbReference type="PANTHER" id="PTHR32282">
    <property type="entry name" value="BINDING PROTEIN TRANSPEPTIDASE, PUTATIVE-RELATED"/>
    <property type="match status" value="1"/>
</dbReference>
<dbReference type="SMART" id="SM00740">
    <property type="entry name" value="PASTA"/>
    <property type="match status" value="2"/>
</dbReference>
<gene>
    <name evidence="10" type="ORF">KK103_00805</name>
</gene>
<keyword evidence="5" id="KW-0378">Hydrolase</keyword>
<dbReference type="InterPro" id="IPR036950">
    <property type="entry name" value="PBP_transglycosylase"/>
</dbReference>
<dbReference type="GO" id="GO:0008955">
    <property type="term" value="F:peptidoglycan glycosyltransferase activity"/>
    <property type="evidence" value="ECO:0007669"/>
    <property type="project" value="UniProtKB-EC"/>
</dbReference>
<name>A0A9Q2ZJ76_9MICO</name>
<dbReference type="Pfam" id="PF00912">
    <property type="entry name" value="Transgly"/>
    <property type="match status" value="1"/>
</dbReference>
<dbReference type="InterPro" id="IPR023346">
    <property type="entry name" value="Lysozyme-like_dom_sf"/>
</dbReference>
<dbReference type="InterPro" id="IPR050396">
    <property type="entry name" value="Glycosyltr_51/Transpeptidase"/>
</dbReference>
<comment type="catalytic activity">
    <reaction evidence="8">
        <text>[GlcNAc-(1-&gt;4)-Mur2Ac(oyl-L-Ala-gamma-D-Glu-L-Lys-D-Ala-D-Ala)](n)-di-trans,octa-cis-undecaprenyl diphosphate + beta-D-GlcNAc-(1-&gt;4)-Mur2Ac(oyl-L-Ala-gamma-D-Glu-L-Lys-D-Ala-D-Ala)-di-trans,octa-cis-undecaprenyl diphosphate = [GlcNAc-(1-&gt;4)-Mur2Ac(oyl-L-Ala-gamma-D-Glu-L-Lys-D-Ala-D-Ala)](n+1)-di-trans,octa-cis-undecaprenyl diphosphate + di-trans,octa-cis-undecaprenyl diphosphate + H(+)</text>
        <dbReference type="Rhea" id="RHEA:23708"/>
        <dbReference type="Rhea" id="RHEA-COMP:9602"/>
        <dbReference type="Rhea" id="RHEA-COMP:9603"/>
        <dbReference type="ChEBI" id="CHEBI:15378"/>
        <dbReference type="ChEBI" id="CHEBI:58405"/>
        <dbReference type="ChEBI" id="CHEBI:60033"/>
        <dbReference type="ChEBI" id="CHEBI:78435"/>
        <dbReference type="EC" id="2.4.99.28"/>
    </reaction>
</comment>